<reference evidence="2" key="1">
    <citation type="journal article" date="2023" name="Mol. Biol. Evol.">
        <title>Third-Generation Sequencing Reveals the Adaptive Role of the Epigenome in Three Deep-Sea Polychaetes.</title>
        <authorList>
            <person name="Perez M."/>
            <person name="Aroh O."/>
            <person name="Sun Y."/>
            <person name="Lan Y."/>
            <person name="Juniper S.K."/>
            <person name="Young C.R."/>
            <person name="Angers B."/>
            <person name="Qian P.Y."/>
        </authorList>
    </citation>
    <scope>NUCLEOTIDE SEQUENCE</scope>
    <source>
        <strain evidence="2">R07B-5</strain>
    </source>
</reference>
<protein>
    <submittedName>
        <fullName evidence="2">Uncharacterized protein</fullName>
    </submittedName>
</protein>
<evidence type="ECO:0000313" key="3">
    <source>
        <dbReference type="Proteomes" id="UP001209878"/>
    </source>
</evidence>
<proteinExistence type="predicted"/>
<keyword evidence="3" id="KW-1185">Reference proteome</keyword>
<gene>
    <name evidence="2" type="ORF">NP493_1020g00011</name>
</gene>
<dbReference type="AlphaFoldDB" id="A0AAD9KIC8"/>
<name>A0AAD9KIC8_RIDPI</name>
<evidence type="ECO:0000313" key="2">
    <source>
        <dbReference type="EMBL" id="KAK2171837.1"/>
    </source>
</evidence>
<sequence>MRLPAIATAHSSRELTVEATAWSPSRGADSERTTRIGAACGGPDVAFMVRNNRHVRLDHLQALDVIPAGQFPRKRKLMATPDADGRGSPGWGKRSPCDGSSSSVLRRPTSADSDYDVDSETLCYSLTLPTIEAVLTEEGISSRSISQQMAQIRERCRSRCHREPPIFPRSQLNELRLPPRSLESLSEPPTTRATPRPSLLTALLTDRLLVGSPRRRTLPAATNDKLSASVPVAPQVPDINVHSNDVQRNIDDFLDEIERTKWLSRQQLESTNMGPWFVAPRILVMPNNVLYGSSLLENVVQRNESVLTVEYVSII</sequence>
<organism evidence="2 3">
    <name type="scientific">Ridgeia piscesae</name>
    <name type="common">Tubeworm</name>
    <dbReference type="NCBI Taxonomy" id="27915"/>
    <lineage>
        <taxon>Eukaryota</taxon>
        <taxon>Metazoa</taxon>
        <taxon>Spiralia</taxon>
        <taxon>Lophotrochozoa</taxon>
        <taxon>Annelida</taxon>
        <taxon>Polychaeta</taxon>
        <taxon>Sedentaria</taxon>
        <taxon>Canalipalpata</taxon>
        <taxon>Sabellida</taxon>
        <taxon>Siboglinidae</taxon>
        <taxon>Ridgeia</taxon>
    </lineage>
</organism>
<dbReference type="EMBL" id="JAODUO010001019">
    <property type="protein sequence ID" value="KAK2171837.1"/>
    <property type="molecule type" value="Genomic_DNA"/>
</dbReference>
<accession>A0AAD9KIC8</accession>
<dbReference type="Proteomes" id="UP001209878">
    <property type="component" value="Unassembled WGS sequence"/>
</dbReference>
<feature type="region of interest" description="Disordered" evidence="1">
    <location>
        <begin position="74"/>
        <end position="112"/>
    </location>
</feature>
<evidence type="ECO:0000256" key="1">
    <source>
        <dbReference type="SAM" id="MobiDB-lite"/>
    </source>
</evidence>
<comment type="caution">
    <text evidence="2">The sequence shown here is derived from an EMBL/GenBank/DDBJ whole genome shotgun (WGS) entry which is preliminary data.</text>
</comment>